<dbReference type="InterPro" id="IPR036465">
    <property type="entry name" value="vWFA_dom_sf"/>
</dbReference>
<dbReference type="EMBL" id="UOGL01000005">
    <property type="protein sequence ID" value="VAX35673.1"/>
    <property type="molecule type" value="Genomic_DNA"/>
</dbReference>
<sequence length="386" mass="42922">MRKTNCLLLVAVFSWGLFSISAFGAEKEDVQKAKKPARPAIELAILIDTSGSMSGLINQARTQIWKIVNELATARQNGQIPEMKVALYEYGKSSLSASEGYLQQIVPLTDDLDTLSEKLFALKTNGGEEYCGQVIQAATNGLKWSNNDTDLKLIFIAGNEPFTQGTIDYKKACAAAIKKGITVNTIFCGDEAEGIRTNWKAGAMLADGAFMSINQNRQVATIKTPYDAELNKLGASVNKTYLFYGEHFERKKAMKNQYAADSSAKQAAPAAHAARAAFKGSGRYRAKNDLIDALADKKVKLKEIKEDELPQELKKLNKKEREVYVAKKQKERTAIQNKIQELNKKRNRYIAEQRKKDASKKGETFDTAVLKAIRTQAAKKKFNFKK</sequence>
<name>A0A3B1DFX0_9ZZZZ</name>
<evidence type="ECO:0000313" key="3">
    <source>
        <dbReference type="EMBL" id="VAX35673.1"/>
    </source>
</evidence>
<organism evidence="3">
    <name type="scientific">hydrothermal vent metagenome</name>
    <dbReference type="NCBI Taxonomy" id="652676"/>
    <lineage>
        <taxon>unclassified sequences</taxon>
        <taxon>metagenomes</taxon>
        <taxon>ecological metagenomes</taxon>
    </lineage>
</organism>
<dbReference type="PROSITE" id="PS50234">
    <property type="entry name" value="VWFA"/>
    <property type="match status" value="1"/>
</dbReference>
<accession>A0A3B1DFX0</accession>
<protein>
    <recommendedName>
        <fullName evidence="2">VWFA domain-containing protein</fullName>
    </recommendedName>
</protein>
<dbReference type="SMART" id="SM00327">
    <property type="entry name" value="VWA"/>
    <property type="match status" value="1"/>
</dbReference>
<feature type="domain" description="VWFA" evidence="2">
    <location>
        <begin position="42"/>
        <end position="263"/>
    </location>
</feature>
<dbReference type="InterPro" id="IPR002035">
    <property type="entry name" value="VWF_A"/>
</dbReference>
<evidence type="ECO:0000259" key="2">
    <source>
        <dbReference type="PROSITE" id="PS50234"/>
    </source>
</evidence>
<gene>
    <name evidence="3" type="ORF">MNBD_PLANCTO02-3100</name>
</gene>
<feature type="coiled-coil region" evidence="1">
    <location>
        <begin position="287"/>
        <end position="355"/>
    </location>
</feature>
<proteinExistence type="predicted"/>
<dbReference type="SUPFAM" id="SSF53300">
    <property type="entry name" value="vWA-like"/>
    <property type="match status" value="1"/>
</dbReference>
<reference evidence="3" key="1">
    <citation type="submission" date="2018-06" db="EMBL/GenBank/DDBJ databases">
        <authorList>
            <person name="Zhirakovskaya E."/>
        </authorList>
    </citation>
    <scope>NUCLEOTIDE SEQUENCE</scope>
</reference>
<dbReference type="Pfam" id="PF00092">
    <property type="entry name" value="VWA"/>
    <property type="match status" value="1"/>
</dbReference>
<dbReference type="Gene3D" id="3.40.50.410">
    <property type="entry name" value="von Willebrand factor, type A domain"/>
    <property type="match status" value="1"/>
</dbReference>
<dbReference type="CDD" id="cd00198">
    <property type="entry name" value="vWFA"/>
    <property type="match status" value="1"/>
</dbReference>
<dbReference type="AlphaFoldDB" id="A0A3B1DFX0"/>
<keyword evidence="1" id="KW-0175">Coiled coil</keyword>
<evidence type="ECO:0000256" key="1">
    <source>
        <dbReference type="SAM" id="Coils"/>
    </source>
</evidence>